<keyword evidence="3" id="KW-1185">Reference proteome</keyword>
<evidence type="ECO:0000256" key="1">
    <source>
        <dbReference type="SAM" id="MobiDB-lite"/>
    </source>
</evidence>
<protein>
    <submittedName>
        <fullName evidence="2">Oidioi.mRNA.OKI2018_I69.chr2.g6921.t1.cds</fullName>
    </submittedName>
</protein>
<evidence type="ECO:0000313" key="2">
    <source>
        <dbReference type="EMBL" id="CAG5112740.1"/>
    </source>
</evidence>
<feature type="region of interest" description="Disordered" evidence="1">
    <location>
        <begin position="499"/>
        <end position="537"/>
    </location>
</feature>
<reference evidence="2 3" key="1">
    <citation type="submission" date="2021-04" db="EMBL/GenBank/DDBJ databases">
        <authorList>
            <person name="Bliznina A."/>
        </authorList>
    </citation>
    <scope>NUCLEOTIDE SEQUENCE [LARGE SCALE GENOMIC DNA]</scope>
</reference>
<sequence>MSLTIVPGLPNGTLICCKQYKGKTFYGTSLGDLLFVEEDGLGECLASGAPSTKRLKFNSPILKIDASQAGLETNLLLSTKNGLYLTQLPELGSLLRAPKTTPLKTVADCISIQKSCFTWCSAQVIYYGELTSAGFRSRKLSHVKSHVVQLEMNLSYDILICTNESILLSKRNEPVEIIAEVPQFSATITGACFDRSANVIFTDTSGCIRMINQEGDALWETTMGYQSGFRPGNLLYLSTRILSHTKSSLCAVNILESDHSPVLYSISGSVQNVSGYGGSEFIVISGGKAMKSIAARKSVHRPEPKPRIEESETVDLDKAFSAARGFFSQIKRQVSKSKQPVFNKVKQVTESLSREIRREIFDDEIFINESTEKDEKAGQINEGEKERSKLNTPSPTPLDTDTLIIERKIKPQIKKKKKEKNDIPCIPPHESPVSQDAEKQLPIIGKSTTDINQREINAQEIAEAINKACFKVDEENSTESSTSSQSQFTIPIITSALSTSSLSTPKSSSPSNSWIIIDDEQPAAAESSSPSDYDEVINSCYDEI</sequence>
<dbReference type="Proteomes" id="UP001158576">
    <property type="component" value="Chromosome 2"/>
</dbReference>
<feature type="compositionally biased region" description="Low complexity" evidence="1">
    <location>
        <begin position="499"/>
        <end position="531"/>
    </location>
</feature>
<feature type="region of interest" description="Disordered" evidence="1">
    <location>
        <begin position="415"/>
        <end position="437"/>
    </location>
</feature>
<proteinExistence type="predicted"/>
<feature type="compositionally biased region" description="Basic and acidic residues" evidence="1">
    <location>
        <begin position="371"/>
        <end position="389"/>
    </location>
</feature>
<feature type="region of interest" description="Disordered" evidence="1">
    <location>
        <begin position="371"/>
        <end position="399"/>
    </location>
</feature>
<evidence type="ECO:0000313" key="3">
    <source>
        <dbReference type="Proteomes" id="UP001158576"/>
    </source>
</evidence>
<organism evidence="2 3">
    <name type="scientific">Oikopleura dioica</name>
    <name type="common">Tunicate</name>
    <dbReference type="NCBI Taxonomy" id="34765"/>
    <lineage>
        <taxon>Eukaryota</taxon>
        <taxon>Metazoa</taxon>
        <taxon>Chordata</taxon>
        <taxon>Tunicata</taxon>
        <taxon>Appendicularia</taxon>
        <taxon>Copelata</taxon>
        <taxon>Oikopleuridae</taxon>
        <taxon>Oikopleura</taxon>
    </lineage>
</organism>
<dbReference type="EMBL" id="OU015567">
    <property type="protein sequence ID" value="CAG5112740.1"/>
    <property type="molecule type" value="Genomic_DNA"/>
</dbReference>
<gene>
    <name evidence="2" type="ORF">OKIOD_LOCUS15686</name>
</gene>
<name>A0ABN7T6W1_OIKDI</name>
<accession>A0ABN7T6W1</accession>